<accession>K6UMM0</accession>
<dbReference type="EMBL" id="BAGZ01000008">
    <property type="protein sequence ID" value="GAB78231.1"/>
    <property type="molecule type" value="Genomic_DNA"/>
</dbReference>
<dbReference type="InterPro" id="IPR007391">
    <property type="entry name" value="Vancomycin_resist_VanW"/>
</dbReference>
<organism evidence="2 3">
    <name type="scientific">Austwickia chelonae NBRC 105200</name>
    <dbReference type="NCBI Taxonomy" id="1184607"/>
    <lineage>
        <taxon>Bacteria</taxon>
        <taxon>Bacillati</taxon>
        <taxon>Actinomycetota</taxon>
        <taxon>Actinomycetes</taxon>
        <taxon>Micrococcales</taxon>
        <taxon>Dermatophilaceae</taxon>
        <taxon>Austwickia</taxon>
    </lineage>
</organism>
<dbReference type="eggNOG" id="COG2720">
    <property type="taxonomic scope" value="Bacteria"/>
</dbReference>
<dbReference type="Proteomes" id="UP000008495">
    <property type="component" value="Unassembled WGS sequence"/>
</dbReference>
<gene>
    <name evidence="2" type="ORF">AUCHE_08_04770</name>
</gene>
<evidence type="ECO:0000313" key="2">
    <source>
        <dbReference type="EMBL" id="GAB78231.1"/>
    </source>
</evidence>
<dbReference type="AlphaFoldDB" id="K6UMM0"/>
<protein>
    <submittedName>
        <fullName evidence="2">Uncharacterized protein</fullName>
    </submittedName>
</protein>
<feature type="transmembrane region" description="Helical" evidence="1">
    <location>
        <begin position="43"/>
        <end position="65"/>
    </location>
</feature>
<dbReference type="PANTHER" id="PTHR35788">
    <property type="entry name" value="EXPORTED PROTEIN-RELATED"/>
    <property type="match status" value="1"/>
</dbReference>
<dbReference type="OrthoDB" id="9813301at2"/>
<keyword evidence="1" id="KW-1133">Transmembrane helix</keyword>
<dbReference type="STRING" id="100225.SAMN05421595_0747"/>
<evidence type="ECO:0000313" key="3">
    <source>
        <dbReference type="Proteomes" id="UP000008495"/>
    </source>
</evidence>
<keyword evidence="1" id="KW-0472">Membrane</keyword>
<proteinExistence type="predicted"/>
<name>K6UMM0_9MICO</name>
<dbReference type="Pfam" id="PF04294">
    <property type="entry name" value="VanW"/>
    <property type="match status" value="1"/>
</dbReference>
<dbReference type="RefSeq" id="WP_006502986.1">
    <property type="nucleotide sequence ID" value="NZ_BAGZ01000008.1"/>
</dbReference>
<keyword evidence="1" id="KW-0812">Transmembrane</keyword>
<keyword evidence="3" id="KW-1185">Reference proteome</keyword>
<evidence type="ECO:0000256" key="1">
    <source>
        <dbReference type="SAM" id="Phobius"/>
    </source>
</evidence>
<sequence length="588" mass="61562">MSGRRLRFPSRATARGPVAFFTERRLRPRGDGQEEPVGPWMRVVAWVSIAAAALGAAYVLLAWYAGRDVPDHVSAGGVEIGGLDPQSARQRIEAASARWERRPLSVRLEDRTAMLAPRPSGVRVDSTATVAQVTGLHLNPATVWQRLRGDFDVPVRSVVDQAVLRTALAPVVAQVERPVKEGTVTFPAGVVVADRPVTGRTVDVAATARAVEERWPESPAVRGVVQELSPRVSAQVFDQAVESVARKAVAGPVEVVAAGGAVTVQPAQFAPALSMVEEGGVLSLKVGEREILDVLRTVGPAVERAPVNATVRVEGLRPVVVQERAGSQLEGASAVTEVTKALTGTPRRAEVKSVPVAPTLTAAEVSGYRISSEVGRASVRFSADTESGKLANAAQAVKSLDGVLVGPGKSFSFNATVGARTADRGFVATSGVLPGVGRQDDGGVGQVASAVYEAAFRAGLVMGPRTAFSSYVPGLSAGLDARVGPEGPDVSFSADAAGGVLVTARTTGTSVDVVLWGPPDTGTTVTALRPTKVTRPAAVRDRSAGCRARTLQPGFDITVRRVWTVQGREERRDEIFTRYAPVPAVTCG</sequence>
<comment type="caution">
    <text evidence="2">The sequence shown here is derived from an EMBL/GenBank/DDBJ whole genome shotgun (WGS) entry which is preliminary data.</text>
</comment>
<dbReference type="PANTHER" id="PTHR35788:SF1">
    <property type="entry name" value="EXPORTED PROTEIN"/>
    <property type="match status" value="1"/>
</dbReference>
<dbReference type="InterPro" id="IPR052913">
    <property type="entry name" value="Glycopeptide_resist_protein"/>
</dbReference>
<reference evidence="2 3" key="1">
    <citation type="submission" date="2012-08" db="EMBL/GenBank/DDBJ databases">
        <title>Whole genome shotgun sequence of Austwickia chelonae NBRC 105200.</title>
        <authorList>
            <person name="Yoshida I."/>
            <person name="Hosoyama A."/>
            <person name="Tsuchikane K."/>
            <person name="Katsumata H."/>
            <person name="Ando Y."/>
            <person name="Ohji S."/>
            <person name="Hamada M."/>
            <person name="Tamura T."/>
            <person name="Yamazoe A."/>
            <person name="Yamazaki S."/>
            <person name="Fujita N."/>
        </authorList>
    </citation>
    <scope>NUCLEOTIDE SEQUENCE [LARGE SCALE GENOMIC DNA]</scope>
    <source>
        <strain evidence="2 3">NBRC 105200</strain>
    </source>
</reference>